<keyword evidence="3" id="KW-1185">Reference proteome</keyword>
<dbReference type="RefSeq" id="XP_007707145.1">
    <property type="nucleotide sequence ID" value="XM_007708955.1"/>
</dbReference>
<dbReference type="KEGG" id="bze:COCCADRAFT_790"/>
<dbReference type="AlphaFoldDB" id="W6YG87"/>
<dbReference type="EMBL" id="KI964542">
    <property type="protein sequence ID" value="EUC38512.1"/>
    <property type="molecule type" value="Genomic_DNA"/>
</dbReference>
<name>W6YG87_COCC2</name>
<reference evidence="2 3" key="1">
    <citation type="journal article" date="2013" name="PLoS Genet.">
        <title>Comparative genome structure, secondary metabolite, and effector coding capacity across Cochliobolus pathogens.</title>
        <authorList>
            <person name="Condon B.J."/>
            <person name="Leng Y."/>
            <person name="Wu D."/>
            <person name="Bushley K.E."/>
            <person name="Ohm R.A."/>
            <person name="Otillar R."/>
            <person name="Martin J."/>
            <person name="Schackwitz W."/>
            <person name="Grimwood J."/>
            <person name="MohdZainudin N."/>
            <person name="Xue C."/>
            <person name="Wang R."/>
            <person name="Manning V.A."/>
            <person name="Dhillon B."/>
            <person name="Tu Z.J."/>
            <person name="Steffenson B.J."/>
            <person name="Salamov A."/>
            <person name="Sun H."/>
            <person name="Lowry S."/>
            <person name="LaButti K."/>
            <person name="Han J."/>
            <person name="Copeland A."/>
            <person name="Lindquist E."/>
            <person name="Barry K."/>
            <person name="Schmutz J."/>
            <person name="Baker S.E."/>
            <person name="Ciuffetti L.M."/>
            <person name="Grigoriev I.V."/>
            <person name="Zhong S."/>
            <person name="Turgeon B.G."/>
        </authorList>
    </citation>
    <scope>NUCLEOTIDE SEQUENCE [LARGE SCALE GENOMIC DNA]</scope>
    <source>
        <strain evidence="2 3">26-R-13</strain>
    </source>
</reference>
<evidence type="ECO:0000313" key="3">
    <source>
        <dbReference type="Proteomes" id="UP000053841"/>
    </source>
</evidence>
<organism evidence="2 3">
    <name type="scientific">Cochliobolus carbonum (strain 26-R-13)</name>
    <name type="common">Maize leaf spot fungus</name>
    <name type="synonym">Bipolaris zeicola</name>
    <dbReference type="NCBI Taxonomy" id="930089"/>
    <lineage>
        <taxon>Eukaryota</taxon>
        <taxon>Fungi</taxon>
        <taxon>Dikarya</taxon>
        <taxon>Ascomycota</taxon>
        <taxon>Pezizomycotina</taxon>
        <taxon>Dothideomycetes</taxon>
        <taxon>Pleosporomycetidae</taxon>
        <taxon>Pleosporales</taxon>
        <taxon>Pleosporineae</taxon>
        <taxon>Pleosporaceae</taxon>
        <taxon>Bipolaris</taxon>
    </lineage>
</organism>
<feature type="compositionally biased region" description="Basic and acidic residues" evidence="1">
    <location>
        <begin position="184"/>
        <end position="193"/>
    </location>
</feature>
<dbReference type="HOGENOM" id="CLU_086081_0_0_1"/>
<gene>
    <name evidence="2" type="ORF">COCCADRAFT_790</name>
</gene>
<evidence type="ECO:0000313" key="2">
    <source>
        <dbReference type="EMBL" id="EUC38512.1"/>
    </source>
</evidence>
<protein>
    <submittedName>
        <fullName evidence="2">Uncharacterized protein</fullName>
    </submittedName>
</protein>
<evidence type="ECO:0000256" key="1">
    <source>
        <dbReference type="SAM" id="MobiDB-lite"/>
    </source>
</evidence>
<feature type="region of interest" description="Disordered" evidence="1">
    <location>
        <begin position="147"/>
        <end position="216"/>
    </location>
</feature>
<dbReference type="Proteomes" id="UP000053841">
    <property type="component" value="Unassembled WGS sequence"/>
</dbReference>
<dbReference type="OrthoDB" id="10567563at2759"/>
<accession>W6YG87</accession>
<sequence length="216" mass="24919">MPQSNDPKKVKKWENFLEKGDVWYILDYSGTPVQENQKVWKCNTNHLVEGGTGFDAYLHHAFKTCPLYFAFTTKIVVLQLNDDVRRTGRYLTWEGPTKYTKVKDNARNKITVYTGDVIRDDLAEIPKSMVLGKYPKDLEGIAAREKTSFPVQPYTQKDGEQKSSTPSKRRNKFAIEDAGQTKKFKAEKEERDSNAPVNMEEDPGQHEENEEEPEYC</sequence>
<dbReference type="GeneID" id="19150935"/>
<proteinExistence type="predicted"/>